<dbReference type="GO" id="GO:0003676">
    <property type="term" value="F:nucleic acid binding"/>
    <property type="evidence" value="ECO:0007669"/>
    <property type="project" value="InterPro"/>
</dbReference>
<dbReference type="SMART" id="SM00479">
    <property type="entry name" value="EXOIII"/>
    <property type="match status" value="1"/>
</dbReference>
<keyword evidence="4" id="KW-0540">Nuclease</keyword>
<organism evidence="10 11">
    <name type="scientific">Fasciola gigantica</name>
    <name type="common">Giant liver fluke</name>
    <dbReference type="NCBI Taxonomy" id="46835"/>
    <lineage>
        <taxon>Eukaryota</taxon>
        <taxon>Metazoa</taxon>
        <taxon>Spiralia</taxon>
        <taxon>Lophotrochozoa</taxon>
        <taxon>Platyhelminthes</taxon>
        <taxon>Trematoda</taxon>
        <taxon>Digenea</taxon>
        <taxon>Plagiorchiida</taxon>
        <taxon>Echinostomata</taxon>
        <taxon>Echinostomatoidea</taxon>
        <taxon>Fasciolidae</taxon>
        <taxon>Fasciola</taxon>
    </lineage>
</organism>
<feature type="domain" description="Exonuclease" evidence="9">
    <location>
        <begin position="241"/>
        <end position="405"/>
    </location>
</feature>
<evidence type="ECO:0000313" key="11">
    <source>
        <dbReference type="Proteomes" id="UP000316759"/>
    </source>
</evidence>
<dbReference type="PANTHER" id="PTHR12801:SF158">
    <property type="entry name" value="RNA EXONUCLEASE 4"/>
    <property type="match status" value="1"/>
</dbReference>
<evidence type="ECO:0000313" key="10">
    <source>
        <dbReference type="EMBL" id="TPP56156.1"/>
    </source>
</evidence>
<proteinExistence type="inferred from homology"/>
<dbReference type="CDD" id="cd06144">
    <property type="entry name" value="REX4_like"/>
    <property type="match status" value="1"/>
</dbReference>
<sequence length="503" mass="55996">MTHNPIVKNKAAFTHPLGTCLDLLRSRTEARSTHGKKKRGSKHVQPISDNLCSDISMMSTFDAPTDHSSRQSDNPNRTEGQPVKSERKRKCPNAHSIAIGISKKYRPHSTSEFEKINSTVVNHVQTNPTESKSTGIPVAKDGNNSEPIVTVLKHRMKTNSNSKPHPVLSKKPDKFSIESTKHRRFTDAKNPTCFQQNSLRKRDPEVWFDDVAPALVAASRGDQSATGRSLIKASSFAGPTRRIAIDCEFVGVGYEGKENALARVSIVNQFGHILLDTLVRPAERVVDYRTRFSGIRPEDLRPGGPARPFHAVHKEVAKLCQGRVLVGHSIGNDLKVLMISHPRRSIRDTSKYRPFRALFGGRTPSLRALTERVLGVQVQTGEHDSVEDARAAMRLYTSVKRVWESGKKGRDAKALGLIGILDSRPGVQEHLEPRNELNILTEYESGLDAETGSKKPTVPVVKIKPKVVSWDPVRNRRCSKNRSKFLRKRTNCPNSGTFQSAKM</sequence>
<comment type="subcellular location">
    <subcellularLocation>
        <location evidence="1">Nucleus</location>
    </subcellularLocation>
</comment>
<dbReference type="Gene3D" id="3.30.420.10">
    <property type="entry name" value="Ribonuclease H-like superfamily/Ribonuclease H"/>
    <property type="match status" value="1"/>
</dbReference>
<accession>A0A504Y6G5</accession>
<dbReference type="PANTHER" id="PTHR12801">
    <property type="entry name" value="RNA EXONUCLEASE REXO1 / RECO3 FAMILY MEMBER-RELATED"/>
    <property type="match status" value="1"/>
</dbReference>
<evidence type="ECO:0000256" key="7">
    <source>
        <dbReference type="ARBA" id="ARBA00023242"/>
    </source>
</evidence>
<evidence type="ECO:0000259" key="9">
    <source>
        <dbReference type="SMART" id="SM00479"/>
    </source>
</evidence>
<dbReference type="InterPro" id="IPR013520">
    <property type="entry name" value="Ribonucl_H"/>
</dbReference>
<dbReference type="SUPFAM" id="SSF53098">
    <property type="entry name" value="Ribonuclease H-like"/>
    <property type="match status" value="1"/>
</dbReference>
<evidence type="ECO:0000256" key="2">
    <source>
        <dbReference type="ARBA" id="ARBA00010489"/>
    </source>
</evidence>
<comment type="caution">
    <text evidence="10">The sequence shown here is derived from an EMBL/GenBank/DDBJ whole genome shotgun (WGS) entry which is preliminary data.</text>
</comment>
<feature type="region of interest" description="Disordered" evidence="8">
    <location>
        <begin position="58"/>
        <end position="92"/>
    </location>
</feature>
<dbReference type="InterPro" id="IPR037431">
    <property type="entry name" value="REX4_DEDDh_dom"/>
</dbReference>
<dbReference type="OrthoDB" id="8191639at2759"/>
<evidence type="ECO:0000256" key="5">
    <source>
        <dbReference type="ARBA" id="ARBA00022801"/>
    </source>
</evidence>
<dbReference type="EMBL" id="SUNJ01014946">
    <property type="protein sequence ID" value="TPP56156.1"/>
    <property type="molecule type" value="Genomic_DNA"/>
</dbReference>
<dbReference type="GO" id="GO:0005634">
    <property type="term" value="C:nucleus"/>
    <property type="evidence" value="ECO:0007669"/>
    <property type="project" value="UniProtKB-SubCell"/>
</dbReference>
<name>A0A504Y6G5_FASGI</name>
<dbReference type="GO" id="GO:0008408">
    <property type="term" value="F:3'-5' exonuclease activity"/>
    <property type="evidence" value="ECO:0007669"/>
    <property type="project" value="InterPro"/>
</dbReference>
<evidence type="ECO:0000256" key="4">
    <source>
        <dbReference type="ARBA" id="ARBA00022722"/>
    </source>
</evidence>
<dbReference type="Pfam" id="PF00929">
    <property type="entry name" value="RNase_T"/>
    <property type="match status" value="1"/>
</dbReference>
<evidence type="ECO:0000256" key="3">
    <source>
        <dbReference type="ARBA" id="ARBA00016937"/>
    </source>
</evidence>
<dbReference type="GO" id="GO:0006364">
    <property type="term" value="P:rRNA processing"/>
    <property type="evidence" value="ECO:0007669"/>
    <property type="project" value="InterPro"/>
</dbReference>
<keyword evidence="5" id="KW-0378">Hydrolase</keyword>
<dbReference type="InterPro" id="IPR036397">
    <property type="entry name" value="RNaseH_sf"/>
</dbReference>
<dbReference type="STRING" id="46835.A0A504Y6G5"/>
<dbReference type="Proteomes" id="UP000316759">
    <property type="component" value="Unassembled WGS sequence"/>
</dbReference>
<reference evidence="10 11" key="1">
    <citation type="submission" date="2019-04" db="EMBL/GenBank/DDBJ databases">
        <title>Annotation for the trematode Fasciola gigantica.</title>
        <authorList>
            <person name="Choi Y.-J."/>
        </authorList>
    </citation>
    <scope>NUCLEOTIDE SEQUENCE [LARGE SCALE GENOMIC DNA]</scope>
    <source>
        <strain evidence="10">Uganda_cow_1</strain>
    </source>
</reference>
<keyword evidence="11" id="KW-1185">Reference proteome</keyword>
<dbReference type="AlphaFoldDB" id="A0A504Y6G5"/>
<dbReference type="InterPro" id="IPR012337">
    <property type="entry name" value="RNaseH-like_sf"/>
</dbReference>
<comment type="similarity">
    <text evidence="2">Belongs to the REXO4 family.</text>
</comment>
<dbReference type="FunFam" id="3.30.420.10:FF:000007">
    <property type="entry name" value="Interferon-stimulated exonuclease gene 20"/>
    <property type="match status" value="1"/>
</dbReference>
<evidence type="ECO:0000256" key="8">
    <source>
        <dbReference type="SAM" id="MobiDB-lite"/>
    </source>
</evidence>
<evidence type="ECO:0000256" key="6">
    <source>
        <dbReference type="ARBA" id="ARBA00022839"/>
    </source>
</evidence>
<dbReference type="InterPro" id="IPR047021">
    <property type="entry name" value="REXO1/3/4-like"/>
</dbReference>
<evidence type="ECO:0000256" key="1">
    <source>
        <dbReference type="ARBA" id="ARBA00004123"/>
    </source>
</evidence>
<keyword evidence="6 10" id="KW-0269">Exonuclease</keyword>
<keyword evidence="7" id="KW-0539">Nucleus</keyword>
<protein>
    <recommendedName>
        <fullName evidence="3">RNA exonuclease 4</fullName>
    </recommendedName>
</protein>
<gene>
    <name evidence="10" type="ORF">FGIG_00648</name>
</gene>